<dbReference type="OrthoDB" id="5481086at2"/>
<name>A0A2L0F973_SORCE</name>
<feature type="signal peptide" evidence="2">
    <location>
        <begin position="1"/>
        <end position="32"/>
    </location>
</feature>
<feature type="compositionally biased region" description="Gly residues" evidence="1">
    <location>
        <begin position="39"/>
        <end position="55"/>
    </location>
</feature>
<feature type="chain" id="PRO_5014785202" description="Secreted protein" evidence="2">
    <location>
        <begin position="33"/>
        <end position="647"/>
    </location>
</feature>
<dbReference type="RefSeq" id="WP_104985967.1">
    <property type="nucleotide sequence ID" value="NZ_CP012673.1"/>
</dbReference>
<evidence type="ECO:0000313" key="3">
    <source>
        <dbReference type="EMBL" id="AUX48052.1"/>
    </source>
</evidence>
<proteinExistence type="predicted"/>
<dbReference type="EMBL" id="CP012673">
    <property type="protein sequence ID" value="AUX48052.1"/>
    <property type="molecule type" value="Genomic_DNA"/>
</dbReference>
<evidence type="ECO:0000256" key="2">
    <source>
        <dbReference type="SAM" id="SignalP"/>
    </source>
</evidence>
<evidence type="ECO:0000256" key="1">
    <source>
        <dbReference type="SAM" id="MobiDB-lite"/>
    </source>
</evidence>
<protein>
    <recommendedName>
        <fullName evidence="5">Secreted protein</fullName>
    </recommendedName>
</protein>
<dbReference type="AlphaFoldDB" id="A0A2L0F973"/>
<evidence type="ECO:0008006" key="5">
    <source>
        <dbReference type="Google" id="ProtNLM"/>
    </source>
</evidence>
<evidence type="ECO:0000313" key="4">
    <source>
        <dbReference type="Proteomes" id="UP000238348"/>
    </source>
</evidence>
<sequence length="647" mass="69308">MTHSPPALASRRGAALRGRVPLLLLAALASLAACGDDGGQGGAGGAGGGEGGASGGPVIEEPNRFRMRIDDAEVPSVEIKLNKQTAMQVFGEDGAKRITILEVDTTGLLQSALEQIRDACGSSWSADDPDPQHDCALTPLGRSFGPEWRTSPAFALVRLLGMTPANADVTGTSLEGLQQIFEENPGTFAFDFADVLADSITLDLATEPPPMATRGNRTAPVVPLDKLILALQQQLLATHPAISDPDGVKLSISLYDALHDLQPLSEKLGRSDDHPGVLVRDDETFTTKSDVLLPDFEMKVIAESGLRRVSGVDLSKGAGDMFLREGEAPLRFDFEDAAKLQVSGVAQTPTIDMRISLSELPTTVPPCTETPACKSNSPDMPVGANTVWTTPPFALEHIVGKAAYLTYGERAPFTGCYFRLSGMCKVGLTIGQGGDPRGWTVFNGNISDPPPPIPDPQFFWELLTEVAQVAIHDPTGDGNAEILDGKVQPTYALDDVKIGYTADEIIAGLRPTLQSQSKEIAEIILGRYWVNNDALDFFYDRGAPGGAPTLFFVSEDDLRPPEQGAEAPRPYGYAKPGFYTSPDLSEASKVSTKELDGVADTTREKYRLQPGDTTLYMEDDEAAVYEVHFHVPDSSDPVEITADVKRL</sequence>
<accession>A0A2L0F973</accession>
<feature type="region of interest" description="Disordered" evidence="1">
    <location>
        <begin position="39"/>
        <end position="62"/>
    </location>
</feature>
<keyword evidence="2" id="KW-0732">Signal</keyword>
<dbReference type="Proteomes" id="UP000238348">
    <property type="component" value="Chromosome"/>
</dbReference>
<gene>
    <name evidence="3" type="ORF">SOCE26_095790</name>
</gene>
<reference evidence="3 4" key="1">
    <citation type="submission" date="2015-09" db="EMBL/GenBank/DDBJ databases">
        <title>Sorangium comparison.</title>
        <authorList>
            <person name="Zaburannyi N."/>
            <person name="Bunk B."/>
            <person name="Overmann J."/>
            <person name="Mueller R."/>
        </authorList>
    </citation>
    <scope>NUCLEOTIDE SEQUENCE [LARGE SCALE GENOMIC DNA]</scope>
    <source>
        <strain evidence="3 4">So ce26</strain>
    </source>
</reference>
<organism evidence="3 4">
    <name type="scientific">Sorangium cellulosum</name>
    <name type="common">Polyangium cellulosum</name>
    <dbReference type="NCBI Taxonomy" id="56"/>
    <lineage>
        <taxon>Bacteria</taxon>
        <taxon>Pseudomonadati</taxon>
        <taxon>Myxococcota</taxon>
        <taxon>Polyangia</taxon>
        <taxon>Polyangiales</taxon>
        <taxon>Polyangiaceae</taxon>
        <taxon>Sorangium</taxon>
    </lineage>
</organism>